<dbReference type="AlphaFoldDB" id="A0A1T4YFI5"/>
<feature type="transmembrane region" description="Helical" evidence="5">
    <location>
        <begin position="112"/>
        <end position="131"/>
    </location>
</feature>
<feature type="transmembrane region" description="Helical" evidence="5">
    <location>
        <begin position="267"/>
        <end position="288"/>
    </location>
</feature>
<dbReference type="Gene3D" id="1.20.1250.20">
    <property type="entry name" value="MFS general substrate transporter like domains"/>
    <property type="match status" value="2"/>
</dbReference>
<comment type="subcellular location">
    <subcellularLocation>
        <location evidence="1">Cell membrane</location>
        <topology evidence="1">Multi-pass membrane protein</topology>
    </subcellularLocation>
</comment>
<feature type="transmembrane region" description="Helical" evidence="5">
    <location>
        <begin position="354"/>
        <end position="375"/>
    </location>
</feature>
<protein>
    <submittedName>
        <fullName evidence="7">Fucose permease</fullName>
    </submittedName>
</protein>
<dbReference type="InterPro" id="IPR036259">
    <property type="entry name" value="MFS_trans_sf"/>
</dbReference>
<name>A0A1T4YFI5_9MICO</name>
<dbReference type="GO" id="GO:0005886">
    <property type="term" value="C:plasma membrane"/>
    <property type="evidence" value="ECO:0007669"/>
    <property type="project" value="UniProtKB-SubCell"/>
</dbReference>
<evidence type="ECO:0000313" key="7">
    <source>
        <dbReference type="EMBL" id="SKB00582.1"/>
    </source>
</evidence>
<feature type="transmembrane region" description="Helical" evidence="5">
    <location>
        <begin position="323"/>
        <end position="342"/>
    </location>
</feature>
<dbReference type="CDD" id="cd17393">
    <property type="entry name" value="MFS_MosC_like"/>
    <property type="match status" value="1"/>
</dbReference>
<evidence type="ECO:0000259" key="6">
    <source>
        <dbReference type="PROSITE" id="PS50850"/>
    </source>
</evidence>
<feature type="transmembrane region" description="Helical" evidence="5">
    <location>
        <begin position="55"/>
        <end position="77"/>
    </location>
</feature>
<dbReference type="Proteomes" id="UP000189735">
    <property type="component" value="Unassembled WGS sequence"/>
</dbReference>
<feature type="transmembrane region" description="Helical" evidence="5">
    <location>
        <begin position="84"/>
        <end position="106"/>
    </location>
</feature>
<dbReference type="EMBL" id="FUYG01000008">
    <property type="protein sequence ID" value="SKB00582.1"/>
    <property type="molecule type" value="Genomic_DNA"/>
</dbReference>
<dbReference type="SUPFAM" id="SSF103473">
    <property type="entry name" value="MFS general substrate transporter"/>
    <property type="match status" value="1"/>
</dbReference>
<evidence type="ECO:0000256" key="4">
    <source>
        <dbReference type="ARBA" id="ARBA00023136"/>
    </source>
</evidence>
<feature type="transmembrane region" description="Helical" evidence="5">
    <location>
        <begin position="21"/>
        <end position="43"/>
    </location>
</feature>
<feature type="domain" description="Major facilitator superfamily (MFS) profile" evidence="6">
    <location>
        <begin position="19"/>
        <end position="410"/>
    </location>
</feature>
<feature type="transmembrane region" description="Helical" evidence="5">
    <location>
        <begin position="226"/>
        <end position="247"/>
    </location>
</feature>
<dbReference type="GO" id="GO:0022857">
    <property type="term" value="F:transmembrane transporter activity"/>
    <property type="evidence" value="ECO:0007669"/>
    <property type="project" value="InterPro"/>
</dbReference>
<feature type="transmembrane region" description="Helical" evidence="5">
    <location>
        <begin position="381"/>
        <end position="402"/>
    </location>
</feature>
<keyword evidence="4 5" id="KW-0472">Membrane</keyword>
<dbReference type="InterPro" id="IPR020846">
    <property type="entry name" value="MFS_dom"/>
</dbReference>
<accession>A0A1T4YFI5</accession>
<evidence type="ECO:0000313" key="8">
    <source>
        <dbReference type="Proteomes" id="UP000189735"/>
    </source>
</evidence>
<organism evidence="7 8">
    <name type="scientific">Agreia bicolorata</name>
    <dbReference type="NCBI Taxonomy" id="110935"/>
    <lineage>
        <taxon>Bacteria</taxon>
        <taxon>Bacillati</taxon>
        <taxon>Actinomycetota</taxon>
        <taxon>Actinomycetes</taxon>
        <taxon>Micrococcales</taxon>
        <taxon>Microbacteriaceae</taxon>
        <taxon>Agreia</taxon>
    </lineage>
</organism>
<feature type="transmembrane region" description="Helical" evidence="5">
    <location>
        <begin position="179"/>
        <end position="197"/>
    </location>
</feature>
<dbReference type="Pfam" id="PF07690">
    <property type="entry name" value="MFS_1"/>
    <property type="match status" value="1"/>
</dbReference>
<proteinExistence type="predicted"/>
<gene>
    <name evidence="7" type="ORF">SAMN06295879_3045</name>
</gene>
<dbReference type="RefSeq" id="WP_078715102.1">
    <property type="nucleotide sequence ID" value="NZ_FUYG01000008.1"/>
</dbReference>
<keyword evidence="3 5" id="KW-1133">Transmembrane helix</keyword>
<reference evidence="8" key="1">
    <citation type="submission" date="2017-02" db="EMBL/GenBank/DDBJ databases">
        <authorList>
            <person name="Varghese N."/>
            <person name="Submissions S."/>
        </authorList>
    </citation>
    <scope>NUCLEOTIDE SEQUENCE [LARGE SCALE GENOMIC DNA]</scope>
    <source>
        <strain evidence="8">VKM Ac-2052</strain>
    </source>
</reference>
<keyword evidence="2 5" id="KW-0812">Transmembrane</keyword>
<dbReference type="PANTHER" id="PTHR23514">
    <property type="entry name" value="BYPASS OF STOP CODON PROTEIN 6"/>
    <property type="match status" value="1"/>
</dbReference>
<dbReference type="PROSITE" id="PS50850">
    <property type="entry name" value="MFS"/>
    <property type="match status" value="1"/>
</dbReference>
<dbReference type="InterPro" id="IPR051788">
    <property type="entry name" value="MFS_Transporter"/>
</dbReference>
<dbReference type="PANTHER" id="PTHR23514:SF13">
    <property type="entry name" value="INNER MEMBRANE PROTEIN YBJJ"/>
    <property type="match status" value="1"/>
</dbReference>
<evidence type="ECO:0000256" key="3">
    <source>
        <dbReference type="ARBA" id="ARBA00022989"/>
    </source>
</evidence>
<sequence>MTTPTSDVAVHAPRTLIAWRNAVFVIFILSGVSVASWVARLPAVRDGLELNTANVGVLIFGMSAGSVVGLIVSPAILTRFGPRAGITLCISLVSAGLVLIGVGGGLVPNVTIAFIGLMIFGFGNGACDVMMNVEGAAAERAIGKTLMPLMHAMFSGGTVLGAGIGALASALAIPVFAHLVTIAAILVAVVIGAVRFIPHDLDAADQAESAGSAPRIPLGQRLKASLAVWADARLLLIGAVVLGMAFAEGSANDWIAIATVDGHEQSNTTGAIVFGIFVAAMTVGRVAGGPLLDRFGRVPVLRATVVVGVAGLLLFILSTDLWVTIIGAILWGIGASLGFPVGMSAAADDEKNSAARVSAVAIVGYTAFLAGPPLLGFLGEHFGILNALYVILALLVLSFFASPATRERTYAK</sequence>
<evidence type="ECO:0000256" key="1">
    <source>
        <dbReference type="ARBA" id="ARBA00004651"/>
    </source>
</evidence>
<evidence type="ECO:0000256" key="2">
    <source>
        <dbReference type="ARBA" id="ARBA00022692"/>
    </source>
</evidence>
<feature type="transmembrane region" description="Helical" evidence="5">
    <location>
        <begin position="152"/>
        <end position="173"/>
    </location>
</feature>
<feature type="transmembrane region" description="Helical" evidence="5">
    <location>
        <begin position="300"/>
        <end position="317"/>
    </location>
</feature>
<dbReference type="InterPro" id="IPR011701">
    <property type="entry name" value="MFS"/>
</dbReference>
<evidence type="ECO:0000256" key="5">
    <source>
        <dbReference type="SAM" id="Phobius"/>
    </source>
</evidence>